<sequence>MQNTRNEKNEANETTPTPMPKPTKPRTQRNNAKRKTRDGAMQNHTTAVAVCMCREFGFRGEAKENGARGRNGSPICGKVGLMMVVDSDFVLGGMLTAGLRAVELEPEGESGLAFYWHKSEVVGVTFYWSKPTGGGEDRIPGFLLAQSSDLGFLLAQASRRLGLFTGPGSGLGFLLAQAPRPRVLSEGFRQFFLPLRFLLPPPTMPHGPIT</sequence>
<protein>
    <submittedName>
        <fullName evidence="2">Uncharacterized protein</fullName>
    </submittedName>
</protein>
<accession>A0A9P6DS46</accession>
<dbReference type="AlphaFoldDB" id="A0A9P6DS46"/>
<name>A0A9P6DS46_9AGAM</name>
<feature type="region of interest" description="Disordered" evidence="1">
    <location>
        <begin position="1"/>
        <end position="41"/>
    </location>
</feature>
<reference evidence="2" key="1">
    <citation type="journal article" date="2020" name="Nat. Commun.">
        <title>Large-scale genome sequencing of mycorrhizal fungi provides insights into the early evolution of symbiotic traits.</title>
        <authorList>
            <person name="Miyauchi S."/>
            <person name="Kiss E."/>
            <person name="Kuo A."/>
            <person name="Drula E."/>
            <person name="Kohler A."/>
            <person name="Sanchez-Garcia M."/>
            <person name="Morin E."/>
            <person name="Andreopoulos B."/>
            <person name="Barry K.W."/>
            <person name="Bonito G."/>
            <person name="Buee M."/>
            <person name="Carver A."/>
            <person name="Chen C."/>
            <person name="Cichocki N."/>
            <person name="Clum A."/>
            <person name="Culley D."/>
            <person name="Crous P.W."/>
            <person name="Fauchery L."/>
            <person name="Girlanda M."/>
            <person name="Hayes R.D."/>
            <person name="Keri Z."/>
            <person name="LaButti K."/>
            <person name="Lipzen A."/>
            <person name="Lombard V."/>
            <person name="Magnuson J."/>
            <person name="Maillard F."/>
            <person name="Murat C."/>
            <person name="Nolan M."/>
            <person name="Ohm R.A."/>
            <person name="Pangilinan J."/>
            <person name="Pereira M.F."/>
            <person name="Perotto S."/>
            <person name="Peter M."/>
            <person name="Pfister S."/>
            <person name="Riley R."/>
            <person name="Sitrit Y."/>
            <person name="Stielow J.B."/>
            <person name="Szollosi G."/>
            <person name="Zifcakova L."/>
            <person name="Stursova M."/>
            <person name="Spatafora J.W."/>
            <person name="Tedersoo L."/>
            <person name="Vaario L.M."/>
            <person name="Yamada A."/>
            <person name="Yan M."/>
            <person name="Wang P."/>
            <person name="Xu J."/>
            <person name="Bruns T."/>
            <person name="Baldrian P."/>
            <person name="Vilgalys R."/>
            <person name="Dunand C."/>
            <person name="Henrissat B."/>
            <person name="Grigoriev I.V."/>
            <person name="Hibbett D."/>
            <person name="Nagy L.G."/>
            <person name="Martin F.M."/>
        </authorList>
    </citation>
    <scope>NUCLEOTIDE SEQUENCE</scope>
    <source>
        <strain evidence="2">UP504</strain>
    </source>
</reference>
<comment type="caution">
    <text evidence="2">The sequence shown here is derived from an EMBL/GenBank/DDBJ whole genome shotgun (WGS) entry which is preliminary data.</text>
</comment>
<proteinExistence type="predicted"/>
<evidence type="ECO:0000313" key="2">
    <source>
        <dbReference type="EMBL" id="KAF9509139.1"/>
    </source>
</evidence>
<evidence type="ECO:0000313" key="3">
    <source>
        <dbReference type="Proteomes" id="UP000886523"/>
    </source>
</evidence>
<dbReference type="EMBL" id="MU129042">
    <property type="protein sequence ID" value="KAF9509139.1"/>
    <property type="molecule type" value="Genomic_DNA"/>
</dbReference>
<feature type="compositionally biased region" description="Basic residues" evidence="1">
    <location>
        <begin position="23"/>
        <end position="36"/>
    </location>
</feature>
<dbReference type="Proteomes" id="UP000886523">
    <property type="component" value="Unassembled WGS sequence"/>
</dbReference>
<keyword evidence="3" id="KW-1185">Reference proteome</keyword>
<evidence type="ECO:0000256" key="1">
    <source>
        <dbReference type="SAM" id="MobiDB-lite"/>
    </source>
</evidence>
<feature type="compositionally biased region" description="Basic and acidic residues" evidence="1">
    <location>
        <begin position="1"/>
        <end position="11"/>
    </location>
</feature>
<gene>
    <name evidence="2" type="ORF">BS47DRAFT_1384501</name>
</gene>
<organism evidence="2 3">
    <name type="scientific">Hydnum rufescens UP504</name>
    <dbReference type="NCBI Taxonomy" id="1448309"/>
    <lineage>
        <taxon>Eukaryota</taxon>
        <taxon>Fungi</taxon>
        <taxon>Dikarya</taxon>
        <taxon>Basidiomycota</taxon>
        <taxon>Agaricomycotina</taxon>
        <taxon>Agaricomycetes</taxon>
        <taxon>Cantharellales</taxon>
        <taxon>Hydnaceae</taxon>
        <taxon>Hydnum</taxon>
    </lineage>
</organism>